<evidence type="ECO:0000256" key="1">
    <source>
        <dbReference type="ARBA" id="ARBA00004651"/>
    </source>
</evidence>
<reference evidence="9 10" key="1">
    <citation type="submission" date="2018-08" db="EMBL/GenBank/DDBJ databases">
        <title>Genomic Encyclopedia of Type Strains, Phase IV (KMG-IV): sequencing the most valuable type-strain genomes for metagenomic binning, comparative biology and taxonomic classification.</title>
        <authorList>
            <person name="Goeker M."/>
        </authorList>
    </citation>
    <scope>NUCLEOTIDE SEQUENCE [LARGE SCALE GENOMIC DNA]</scope>
    <source>
        <strain evidence="9 10">DSM 23923</strain>
    </source>
</reference>
<proteinExistence type="inferred from homology"/>
<dbReference type="InterPro" id="IPR035906">
    <property type="entry name" value="MetI-like_sf"/>
</dbReference>
<keyword evidence="5 7" id="KW-1133">Transmembrane helix</keyword>
<evidence type="ECO:0000256" key="5">
    <source>
        <dbReference type="ARBA" id="ARBA00022989"/>
    </source>
</evidence>
<evidence type="ECO:0000256" key="6">
    <source>
        <dbReference type="ARBA" id="ARBA00023136"/>
    </source>
</evidence>
<keyword evidence="2 7" id="KW-0813">Transport</keyword>
<evidence type="ECO:0000256" key="3">
    <source>
        <dbReference type="ARBA" id="ARBA00022475"/>
    </source>
</evidence>
<dbReference type="Proteomes" id="UP000256388">
    <property type="component" value="Unassembled WGS sequence"/>
</dbReference>
<dbReference type="Pfam" id="PF00528">
    <property type="entry name" value="BPD_transp_1"/>
    <property type="match status" value="1"/>
</dbReference>
<dbReference type="CDD" id="cd06261">
    <property type="entry name" value="TM_PBP2"/>
    <property type="match status" value="1"/>
</dbReference>
<comment type="subcellular location">
    <subcellularLocation>
        <location evidence="1 7">Cell membrane</location>
        <topology evidence="1 7">Multi-pass membrane protein</topology>
    </subcellularLocation>
</comment>
<sequence length="263" mass="29044">MRRKIFLAILPIVIFLLAWEVSARLEWVNPVLFPAPSAILNELVDLFQEGLPAHSILINHTLATLKRLGIGFSVGVLAGVLMGVLMGLSNPSFHFFNPLILVLMSIPGIALAPLFIIWLGFGDPTIITLGALSTFFPVVYSTTTGVRSVDRQMVRAAQIMGASRLQVITSVYIPWSAAFVFNGIKLGLARGWMTVIAVEFVAASNYGLGYMIWYATERLKADVVYAGILVMILIYFILDKLLIGNVEKKTISRWGMITQKQEE</sequence>
<comment type="caution">
    <text evidence="9">The sequence shown here is derived from an EMBL/GenBank/DDBJ whole genome shotgun (WGS) entry which is preliminary data.</text>
</comment>
<evidence type="ECO:0000259" key="8">
    <source>
        <dbReference type="PROSITE" id="PS50928"/>
    </source>
</evidence>
<feature type="transmembrane region" description="Helical" evidence="7">
    <location>
        <begin position="126"/>
        <end position="146"/>
    </location>
</feature>
<evidence type="ECO:0000256" key="4">
    <source>
        <dbReference type="ARBA" id="ARBA00022692"/>
    </source>
</evidence>
<dbReference type="GO" id="GO:0055085">
    <property type="term" value="P:transmembrane transport"/>
    <property type="evidence" value="ECO:0007669"/>
    <property type="project" value="InterPro"/>
</dbReference>
<dbReference type="RefSeq" id="WP_126440556.1">
    <property type="nucleotide sequence ID" value="NZ_AP018437.1"/>
</dbReference>
<keyword evidence="10" id="KW-1185">Reference proteome</keyword>
<dbReference type="SUPFAM" id="SSF161098">
    <property type="entry name" value="MetI-like"/>
    <property type="match status" value="1"/>
</dbReference>
<accession>A0A3E0A8D3</accession>
<gene>
    <name evidence="9" type="ORF">DFR64_2394</name>
</gene>
<feature type="transmembrane region" description="Helical" evidence="7">
    <location>
        <begin position="68"/>
        <end position="88"/>
    </location>
</feature>
<evidence type="ECO:0000313" key="9">
    <source>
        <dbReference type="EMBL" id="REG07190.1"/>
    </source>
</evidence>
<evidence type="ECO:0000313" key="10">
    <source>
        <dbReference type="Proteomes" id="UP000256388"/>
    </source>
</evidence>
<dbReference type="Gene3D" id="1.10.3720.10">
    <property type="entry name" value="MetI-like"/>
    <property type="match status" value="1"/>
</dbReference>
<name>A0A3E0A8D3_9CHLR</name>
<dbReference type="OrthoDB" id="9783295at2"/>
<keyword evidence="4 7" id="KW-0812">Transmembrane</keyword>
<dbReference type="InterPro" id="IPR000515">
    <property type="entry name" value="MetI-like"/>
</dbReference>
<protein>
    <submittedName>
        <fullName evidence="9">NitT/TauT family transport system permease protein/taurine transport system permease protein</fullName>
    </submittedName>
</protein>
<dbReference type="AlphaFoldDB" id="A0A3E0A8D3"/>
<comment type="similarity">
    <text evidence="7">Belongs to the binding-protein-dependent transport system permease family.</text>
</comment>
<dbReference type="GO" id="GO:0005886">
    <property type="term" value="C:plasma membrane"/>
    <property type="evidence" value="ECO:0007669"/>
    <property type="project" value="UniProtKB-SubCell"/>
</dbReference>
<feature type="transmembrane region" description="Helical" evidence="7">
    <location>
        <begin position="192"/>
        <end position="216"/>
    </location>
</feature>
<evidence type="ECO:0000256" key="2">
    <source>
        <dbReference type="ARBA" id="ARBA00022448"/>
    </source>
</evidence>
<keyword evidence="6 7" id="KW-0472">Membrane</keyword>
<dbReference type="PANTHER" id="PTHR30151">
    <property type="entry name" value="ALKANE SULFONATE ABC TRANSPORTER-RELATED, MEMBRANE SUBUNIT"/>
    <property type="match status" value="1"/>
</dbReference>
<dbReference type="PANTHER" id="PTHR30151:SF0">
    <property type="entry name" value="ABC TRANSPORTER PERMEASE PROTEIN MJ0413-RELATED"/>
    <property type="match status" value="1"/>
</dbReference>
<feature type="transmembrane region" description="Helical" evidence="7">
    <location>
        <begin position="223"/>
        <end position="243"/>
    </location>
</feature>
<feature type="transmembrane region" description="Helical" evidence="7">
    <location>
        <begin position="100"/>
        <end position="120"/>
    </location>
</feature>
<keyword evidence="3" id="KW-1003">Cell membrane</keyword>
<organism evidence="9 10">
    <name type="scientific">Pelolinea submarina</name>
    <dbReference type="NCBI Taxonomy" id="913107"/>
    <lineage>
        <taxon>Bacteria</taxon>
        <taxon>Bacillati</taxon>
        <taxon>Chloroflexota</taxon>
        <taxon>Anaerolineae</taxon>
        <taxon>Anaerolineales</taxon>
        <taxon>Anaerolineaceae</taxon>
        <taxon>Pelolinea</taxon>
    </lineage>
</organism>
<dbReference type="EMBL" id="QUMS01000003">
    <property type="protein sequence ID" value="REG07190.1"/>
    <property type="molecule type" value="Genomic_DNA"/>
</dbReference>
<evidence type="ECO:0000256" key="7">
    <source>
        <dbReference type="RuleBase" id="RU363032"/>
    </source>
</evidence>
<dbReference type="PROSITE" id="PS50928">
    <property type="entry name" value="ABC_TM1"/>
    <property type="match status" value="1"/>
</dbReference>
<feature type="domain" description="ABC transmembrane type-1" evidence="8">
    <location>
        <begin position="61"/>
        <end position="242"/>
    </location>
</feature>